<feature type="domain" description="Transposase IS204/IS1001/IS1096/IS1165 DDE" evidence="1">
    <location>
        <begin position="1"/>
        <end position="81"/>
    </location>
</feature>
<dbReference type="Proteomes" id="UP001207430">
    <property type="component" value="Unassembled WGS sequence"/>
</dbReference>
<gene>
    <name evidence="2" type="ORF">NLN86_25840</name>
</gene>
<evidence type="ECO:0000313" key="3">
    <source>
        <dbReference type="Proteomes" id="UP001207430"/>
    </source>
</evidence>
<dbReference type="EMBL" id="JANDBG010000150">
    <property type="protein sequence ID" value="MCX9004995.1"/>
    <property type="molecule type" value="Genomic_DNA"/>
</dbReference>
<dbReference type="Pfam" id="PF01610">
    <property type="entry name" value="DDE_Tnp_ISL3"/>
    <property type="match status" value="1"/>
</dbReference>
<feature type="non-terminal residue" evidence="2">
    <location>
        <position position="1"/>
    </location>
</feature>
<evidence type="ECO:0000259" key="1">
    <source>
        <dbReference type="Pfam" id="PF01610"/>
    </source>
</evidence>
<feature type="non-terminal residue" evidence="2">
    <location>
        <position position="85"/>
    </location>
</feature>
<name>A0AAW5W8R9_9ENTR</name>
<sequence>FHVVAKFGREVIDRVRVDQANQLRENPKSRRVIKRSRWLLLRNPENLPEGHDVRLSELLEANQPLNTVYVMKTALKELWYAPNEQ</sequence>
<dbReference type="AlphaFoldDB" id="A0AAW5W8R9"/>
<evidence type="ECO:0000313" key="2">
    <source>
        <dbReference type="EMBL" id="MCX9004995.1"/>
    </source>
</evidence>
<comment type="caution">
    <text evidence="2">The sequence shown here is derived from an EMBL/GenBank/DDBJ whole genome shotgun (WGS) entry which is preliminary data.</text>
</comment>
<accession>A0AAW5W8R9</accession>
<dbReference type="InterPro" id="IPR002560">
    <property type="entry name" value="Transposase_DDE"/>
</dbReference>
<proteinExistence type="predicted"/>
<organism evidence="2 3">
    <name type="scientific">Citrobacter portucalensis</name>
    <dbReference type="NCBI Taxonomy" id="1639133"/>
    <lineage>
        <taxon>Bacteria</taxon>
        <taxon>Pseudomonadati</taxon>
        <taxon>Pseudomonadota</taxon>
        <taxon>Gammaproteobacteria</taxon>
        <taxon>Enterobacterales</taxon>
        <taxon>Enterobacteriaceae</taxon>
        <taxon>Citrobacter</taxon>
        <taxon>Citrobacter freundii complex</taxon>
    </lineage>
</organism>
<reference evidence="2" key="1">
    <citation type="submission" date="2022-07" db="EMBL/GenBank/DDBJ databases">
        <title>Genome Sequence of Citrobacter portucalensis from Edible Snails.</title>
        <authorList>
            <person name="Okafor A.C."/>
            <person name="Ogbo F.C."/>
            <person name="Ruppitsch W."/>
            <person name="Allerberger F."/>
        </authorList>
    </citation>
    <scope>NUCLEOTIDE SEQUENCE</scope>
    <source>
        <strain evidence="2">Igbk 7</strain>
    </source>
</reference>
<protein>
    <submittedName>
        <fullName evidence="2">Transposase</fullName>
    </submittedName>
</protein>
<dbReference type="RefSeq" id="WP_267449959.1">
    <property type="nucleotide sequence ID" value="NZ_JANDBG010000150.1"/>
</dbReference>